<dbReference type="Proteomes" id="UP000001176">
    <property type="component" value="Plasmid pGDIPal5II"/>
</dbReference>
<geneLocation type="plasmid" evidence="1 2">
    <name>pGDIPal5II</name>
</geneLocation>
<protein>
    <submittedName>
        <fullName evidence="1">Uncharacterized protein</fullName>
    </submittedName>
</protein>
<proteinExistence type="predicted"/>
<keyword evidence="1" id="KW-0614">Plasmid</keyword>
<sequence length="148" mass="16327">MARATVPNGPLPNGGEGAVSSDFPSYHAWPNRVVDGRCPQFCRTQGARVPRAMFLAPFDKIGSPTHRQAGHPGAIHDPARPRMTRLSCLQNERSRTMTTLYDTIQQLRAELTSFHLTRRERAAIEAELAVAIARLAERDRAADEEAPA</sequence>
<accession>A9HSQ6</accession>
<gene>
    <name evidence="1" type="ordered locus">GDI3934</name>
</gene>
<organism evidence="1 2">
    <name type="scientific">Gluconacetobacter diazotrophicus (strain ATCC 49037 / DSM 5601 / CCUG 37298 / CIP 103539 / LMG 7603 / PAl5)</name>
    <dbReference type="NCBI Taxonomy" id="272568"/>
    <lineage>
        <taxon>Bacteria</taxon>
        <taxon>Pseudomonadati</taxon>
        <taxon>Pseudomonadota</taxon>
        <taxon>Alphaproteobacteria</taxon>
        <taxon>Acetobacterales</taxon>
        <taxon>Acetobacteraceae</taxon>
        <taxon>Gluconacetobacter</taxon>
    </lineage>
</organism>
<dbReference type="AlphaFoldDB" id="A9HSQ6"/>
<evidence type="ECO:0000313" key="1">
    <source>
        <dbReference type="EMBL" id="CAP57824.1"/>
    </source>
</evidence>
<keyword evidence="2" id="KW-1185">Reference proteome</keyword>
<reference evidence="2" key="1">
    <citation type="journal article" date="2009" name="BMC Genomics">
        <title>Complete genome sequence of the sugarcane nitrogen-fixing endophyte Gluconacetobacter diazotrophicus Pal5.</title>
        <authorList>
            <person name="Bertalan M."/>
            <person name="Albano R."/>
            <person name="Padua V."/>
            <person name="Rouws L."/>
            <person name="Rojas C."/>
            <person name="Hemerly A."/>
            <person name="Teixeira K."/>
            <person name="Schwab S."/>
            <person name="Araujo J."/>
            <person name="Oliveira A."/>
            <person name="Franca L."/>
            <person name="Magalhaes V."/>
            <person name="Alqueres S."/>
            <person name="Cardoso A."/>
            <person name="Almeida W."/>
            <person name="Loureiro M.M."/>
            <person name="Nogueira E."/>
            <person name="Cidade D."/>
            <person name="Oliveira D."/>
            <person name="Simao T."/>
            <person name="Macedo J."/>
            <person name="Valadao A."/>
            <person name="Dreschsel M."/>
            <person name="Freitas F."/>
            <person name="Vidal M."/>
            <person name="Guedes H."/>
            <person name="Rodrigues E."/>
            <person name="Meneses C."/>
            <person name="Brioso P."/>
            <person name="Pozzer L."/>
            <person name="Figueiredo D."/>
            <person name="Montano H."/>
            <person name="Junior J."/>
            <person name="Filho G."/>
            <person name="Flores V."/>
            <person name="Ferreira B."/>
            <person name="Branco A."/>
            <person name="Gonzalez P."/>
            <person name="Guillobel H."/>
            <person name="Lemos M."/>
            <person name="Seibel L."/>
            <person name="Macedo J."/>
            <person name="Alves-Ferreira M."/>
            <person name="Sachetto-Martins G."/>
            <person name="Coelho A."/>
            <person name="Santos E."/>
            <person name="Amaral G."/>
            <person name="Neves A."/>
            <person name="Pacheco A.B."/>
            <person name="Carvalho D."/>
            <person name="Lery L."/>
            <person name="Bisch P."/>
            <person name="Rossle S.C."/>
            <person name="Urmenyi T."/>
            <person name="Kruger W.V."/>
            <person name="Martins O."/>
            <person name="Baldani J.I."/>
            <person name="Ferreira P.C."/>
        </authorList>
    </citation>
    <scope>NUCLEOTIDE SEQUENCE [LARGE SCALE GENOMIC DNA]</scope>
    <source>
        <strain evidence="2">ATCC 49037 / DSM 5601 / CCUG 37298 / CIP 103539 / LMG 7603 / PAl5</strain>
        <plasmid evidence="2">pGDIPal5II</plasmid>
    </source>
</reference>
<dbReference type="EMBL" id="AM889286">
    <property type="protein sequence ID" value="CAP57824.1"/>
    <property type="molecule type" value="Genomic_DNA"/>
</dbReference>
<evidence type="ECO:0000313" key="2">
    <source>
        <dbReference type="Proteomes" id="UP000001176"/>
    </source>
</evidence>
<dbReference type="KEGG" id="gdi:GDI3934"/>
<name>A9HSQ6_GLUDA</name>